<dbReference type="HOGENOM" id="CLU_2905071_0_0_1"/>
<evidence type="ECO:0000313" key="2">
    <source>
        <dbReference type="EMBL" id="KIO14485.1"/>
    </source>
</evidence>
<reference evidence="3" key="2">
    <citation type="submission" date="2015-01" db="EMBL/GenBank/DDBJ databases">
        <title>Evolutionary Origins and Diversification of the Mycorrhizal Mutualists.</title>
        <authorList>
            <consortium name="DOE Joint Genome Institute"/>
            <consortium name="Mycorrhizal Genomics Consortium"/>
            <person name="Kohler A."/>
            <person name="Kuo A."/>
            <person name="Nagy L.G."/>
            <person name="Floudas D."/>
            <person name="Copeland A."/>
            <person name="Barry K.W."/>
            <person name="Cichocki N."/>
            <person name="Veneault-Fourrey C."/>
            <person name="LaButti K."/>
            <person name="Lindquist E.A."/>
            <person name="Lipzen A."/>
            <person name="Lundell T."/>
            <person name="Morin E."/>
            <person name="Murat C."/>
            <person name="Riley R."/>
            <person name="Ohm R."/>
            <person name="Sun H."/>
            <person name="Tunlid A."/>
            <person name="Henrissat B."/>
            <person name="Grigoriev I.V."/>
            <person name="Hibbett D.S."/>
            <person name="Martin F."/>
        </authorList>
    </citation>
    <scope>NUCLEOTIDE SEQUENCE [LARGE SCALE GENOMIC DNA]</scope>
    <source>
        <strain evidence="3">Marx 270</strain>
    </source>
</reference>
<keyword evidence="3" id="KW-1185">Reference proteome</keyword>
<keyword evidence="1" id="KW-0732">Signal</keyword>
<sequence length="62" mass="6861">MLDICAWATNSLYCLAFTWCSQHVHSDSVASCSAWSHYTHTLHTTPPCAPCTRPTASWMASD</sequence>
<evidence type="ECO:0000256" key="1">
    <source>
        <dbReference type="SAM" id="SignalP"/>
    </source>
</evidence>
<name>A0A0C3PJW9_PISTI</name>
<gene>
    <name evidence="2" type="ORF">M404DRAFT_991238</name>
</gene>
<dbReference type="Proteomes" id="UP000054217">
    <property type="component" value="Unassembled WGS sequence"/>
</dbReference>
<reference evidence="2 3" key="1">
    <citation type="submission" date="2014-04" db="EMBL/GenBank/DDBJ databases">
        <authorList>
            <consortium name="DOE Joint Genome Institute"/>
            <person name="Kuo A."/>
            <person name="Kohler A."/>
            <person name="Costa M.D."/>
            <person name="Nagy L.G."/>
            <person name="Floudas D."/>
            <person name="Copeland A."/>
            <person name="Barry K.W."/>
            <person name="Cichocki N."/>
            <person name="Veneault-Fourrey C."/>
            <person name="LaButti K."/>
            <person name="Lindquist E.A."/>
            <person name="Lipzen A."/>
            <person name="Lundell T."/>
            <person name="Morin E."/>
            <person name="Murat C."/>
            <person name="Sun H."/>
            <person name="Tunlid A."/>
            <person name="Henrissat B."/>
            <person name="Grigoriev I.V."/>
            <person name="Hibbett D.S."/>
            <person name="Martin F."/>
            <person name="Nordberg H.P."/>
            <person name="Cantor M.N."/>
            <person name="Hua S.X."/>
        </authorList>
    </citation>
    <scope>NUCLEOTIDE SEQUENCE [LARGE SCALE GENOMIC DNA]</scope>
    <source>
        <strain evidence="2 3">Marx 270</strain>
    </source>
</reference>
<dbReference type="AlphaFoldDB" id="A0A0C3PJW9"/>
<feature type="signal peptide" evidence="1">
    <location>
        <begin position="1"/>
        <end position="26"/>
    </location>
</feature>
<organism evidence="2 3">
    <name type="scientific">Pisolithus tinctorius Marx 270</name>
    <dbReference type="NCBI Taxonomy" id="870435"/>
    <lineage>
        <taxon>Eukaryota</taxon>
        <taxon>Fungi</taxon>
        <taxon>Dikarya</taxon>
        <taxon>Basidiomycota</taxon>
        <taxon>Agaricomycotina</taxon>
        <taxon>Agaricomycetes</taxon>
        <taxon>Agaricomycetidae</taxon>
        <taxon>Boletales</taxon>
        <taxon>Sclerodermatineae</taxon>
        <taxon>Pisolithaceae</taxon>
        <taxon>Pisolithus</taxon>
    </lineage>
</organism>
<evidence type="ECO:0000313" key="3">
    <source>
        <dbReference type="Proteomes" id="UP000054217"/>
    </source>
</evidence>
<accession>A0A0C3PJW9</accession>
<dbReference type="EMBL" id="KN831944">
    <property type="protein sequence ID" value="KIO14485.1"/>
    <property type="molecule type" value="Genomic_DNA"/>
</dbReference>
<dbReference type="InParanoid" id="A0A0C3PJW9"/>
<proteinExistence type="predicted"/>
<feature type="chain" id="PRO_5002168020" evidence="1">
    <location>
        <begin position="27"/>
        <end position="62"/>
    </location>
</feature>
<protein>
    <submittedName>
        <fullName evidence="2">Uncharacterized protein</fullName>
    </submittedName>
</protein>